<evidence type="ECO:0000256" key="2">
    <source>
        <dbReference type="ARBA" id="ARBA00022525"/>
    </source>
</evidence>
<keyword evidence="6" id="KW-1133">Transmembrane helix</keyword>
<dbReference type="Proteomes" id="UP001500784">
    <property type="component" value="Unassembled WGS sequence"/>
</dbReference>
<keyword evidence="6" id="KW-0812">Transmembrane</keyword>
<dbReference type="Pfam" id="PF08341">
    <property type="entry name" value="TED"/>
    <property type="match status" value="1"/>
</dbReference>
<gene>
    <name evidence="10" type="ORF">GCM10009688_11780</name>
</gene>
<feature type="domain" description="DUF5979" evidence="9">
    <location>
        <begin position="864"/>
        <end position="962"/>
    </location>
</feature>
<keyword evidence="1" id="KW-0134">Cell wall</keyword>
<feature type="domain" description="Thioester" evidence="8">
    <location>
        <begin position="121"/>
        <end position="190"/>
    </location>
</feature>
<sequence>MNTQQSSAHRETTNRRLRRRIRGLAVFVMALLLLLPFAGPVQARIDEPVRNDPVGTSDETDIVITSLGFGQAVNGAIPPVGATWPITSYPTTRPAGYETENVDFAGIIETQDAQGTTTAQMYCIDLRTSTRVGIGYVNGTWSEANVPNIGYVERILNTYYPSSNLPAGLNNNQRAAAVQAAIWFFTDGYVVSVRDPLYPAVAGIVNATIAAGPQTEPPAPDISVTPATAEASVNGVAGPYTVQAQEGAEITLSVSDGFTLYADAAGTVPITNPVGSGTQVWVRSDAGDTGPATILAQAAVPVPTGNVYLYDGATPGTATAQKLILAATRTLTSNATAQAEFFEVGSLAVTKTIDGEAAGSQEAVAISINCGEGYQFTFTIDAGTTGSVSQTFNEIPVGSTCTITEPTNGATATVAVSTVLPDPVPITAGTTATATVTDTYTFVPGTLSVGKTIAGEAAGAQGEVVITVVCTSGEAQVVNDTITIPANATEVTPTEYGNLPAGTSCVVTETSSGETTSIAVETTGTGTYTVPAAGSVQAAVTNTYTFRTGVLAVRKLIDGAAAGQQGPVTLNVVCTGASTLNETITIPAGATETDPVEYPGLLAGTSCTVTETANGSSTEIGVETVFEPTTGTVTIPAEDGVEVTVTNTYSVNPGSLTVSKTIAGAAAGQQGEVQIDILCRLDDVTTFSTSVTIPAGTTAPQAQTFTDIPAGSACAVTESATGETDEIAVVVDLPDTATIPAGGTATAAVTNTYTQKPGIITVYKNFEGPAAGSQEGVLVEVTCTLNGATVLEETFQGPPQAASPVFGRFLNVPAGASCLVTELEDGSTPAILVETDLPDPFTVPAGGEVEATVTNTYTFAPGSISVSKVIDGEEAGNQGEIVLRTVCILDGETVLDETFTIAEGSTGTESTQYEDLTVGTECTVTETQDGSTETVGVATVLPDPVTIAAGAGVEATVTNTYTLNPGSLSVSKVIDGEAAGAQDDIVLGIICTLDGVSVLDETVTIPAGTTGTETQVFEDLAAGAECAVTEPGSGATDAVAVTTVLPEPVTIAAATASEATVTNTYTFNPGTLVVTKQIAGAAAGHQGEVVLNVVCTLGEETVLDETVTIQAGATGDVMNTYGGLAQGSECAVTETATGVTSGLEVSTDLPEPVGITAAGASELRVVNTYTSTQPAPRPTPDRPGKKRLPSTGAEFAGGFLALGAGLIAVGGAGVAAAKRRRGSRS</sequence>
<name>A0ABN2P111_9MICC</name>
<dbReference type="RefSeq" id="WP_152225707.1">
    <property type="nucleotide sequence ID" value="NZ_BAAALV010000002.1"/>
</dbReference>
<dbReference type="InterPro" id="IPR046022">
    <property type="entry name" value="DUF5979"/>
</dbReference>
<feature type="region of interest" description="Disordered" evidence="5">
    <location>
        <begin position="1170"/>
        <end position="1190"/>
    </location>
</feature>
<keyword evidence="4" id="KW-0572">Peptidoglycan-anchor</keyword>
<feature type="domain" description="DUF5979" evidence="9">
    <location>
        <begin position="552"/>
        <end position="650"/>
    </location>
</feature>
<evidence type="ECO:0000256" key="6">
    <source>
        <dbReference type="SAM" id="Phobius"/>
    </source>
</evidence>
<comment type="caution">
    <text evidence="10">The sequence shown here is derived from an EMBL/GenBank/DDBJ whole genome shotgun (WGS) entry which is preliminary data.</text>
</comment>
<feature type="domain" description="DUF5979" evidence="9">
    <location>
        <begin position="760"/>
        <end position="858"/>
    </location>
</feature>
<evidence type="ECO:0000313" key="11">
    <source>
        <dbReference type="Proteomes" id="UP001500784"/>
    </source>
</evidence>
<feature type="domain" description="Gram-positive cocci surface proteins LPxTG" evidence="7">
    <location>
        <begin position="1183"/>
        <end position="1221"/>
    </location>
</feature>
<keyword evidence="11" id="KW-1185">Reference proteome</keyword>
<dbReference type="InterPro" id="IPR013552">
    <property type="entry name" value="Thioester_dom"/>
</dbReference>
<keyword evidence="2" id="KW-0964">Secreted</keyword>
<feature type="transmembrane region" description="Helical" evidence="6">
    <location>
        <begin position="1195"/>
        <end position="1217"/>
    </location>
</feature>
<evidence type="ECO:0000313" key="10">
    <source>
        <dbReference type="EMBL" id="GAA1908945.1"/>
    </source>
</evidence>
<dbReference type="EMBL" id="BAAALV010000002">
    <property type="protein sequence ID" value="GAA1908945.1"/>
    <property type="molecule type" value="Genomic_DNA"/>
</dbReference>
<keyword evidence="6" id="KW-0472">Membrane</keyword>
<evidence type="ECO:0000259" key="7">
    <source>
        <dbReference type="Pfam" id="PF00746"/>
    </source>
</evidence>
<reference evidence="10 11" key="1">
    <citation type="journal article" date="2019" name="Int. J. Syst. Evol. Microbiol.">
        <title>The Global Catalogue of Microorganisms (GCM) 10K type strain sequencing project: providing services to taxonomists for standard genome sequencing and annotation.</title>
        <authorList>
            <consortium name="The Broad Institute Genomics Platform"/>
            <consortium name="The Broad Institute Genome Sequencing Center for Infectious Disease"/>
            <person name="Wu L."/>
            <person name="Ma J."/>
        </authorList>
    </citation>
    <scope>NUCLEOTIDE SEQUENCE [LARGE SCALE GENOMIC DNA]</scope>
    <source>
        <strain evidence="10 11">JCM 13316</strain>
    </source>
</reference>
<evidence type="ECO:0008006" key="12">
    <source>
        <dbReference type="Google" id="ProtNLM"/>
    </source>
</evidence>
<accession>A0ABN2P111</accession>
<evidence type="ECO:0000256" key="4">
    <source>
        <dbReference type="ARBA" id="ARBA00023088"/>
    </source>
</evidence>
<evidence type="ECO:0000256" key="3">
    <source>
        <dbReference type="ARBA" id="ARBA00022729"/>
    </source>
</evidence>
<dbReference type="InterPro" id="IPR019931">
    <property type="entry name" value="LPXTG_anchor"/>
</dbReference>
<feature type="domain" description="DUF5979" evidence="9">
    <location>
        <begin position="348"/>
        <end position="441"/>
    </location>
</feature>
<dbReference type="Pfam" id="PF00746">
    <property type="entry name" value="Gram_pos_anchor"/>
    <property type="match status" value="1"/>
</dbReference>
<evidence type="ECO:0000256" key="5">
    <source>
        <dbReference type="SAM" id="MobiDB-lite"/>
    </source>
</evidence>
<feature type="domain" description="DUF5979" evidence="9">
    <location>
        <begin position="656"/>
        <end position="754"/>
    </location>
</feature>
<keyword evidence="3" id="KW-0732">Signal</keyword>
<evidence type="ECO:0000259" key="8">
    <source>
        <dbReference type="Pfam" id="PF08341"/>
    </source>
</evidence>
<proteinExistence type="predicted"/>
<dbReference type="Pfam" id="PF19407">
    <property type="entry name" value="DUF5979"/>
    <property type="match status" value="8"/>
</dbReference>
<protein>
    <recommendedName>
        <fullName evidence="12">Gram-positive cocci surface proteins LPxTG domain-containing protein</fullName>
    </recommendedName>
</protein>
<evidence type="ECO:0000259" key="9">
    <source>
        <dbReference type="Pfam" id="PF19407"/>
    </source>
</evidence>
<dbReference type="NCBIfam" id="TIGR01167">
    <property type="entry name" value="LPXTG_anchor"/>
    <property type="match status" value="1"/>
</dbReference>
<organism evidence="10 11">
    <name type="scientific">Arthrobacter gandavensis</name>
    <dbReference type="NCBI Taxonomy" id="169960"/>
    <lineage>
        <taxon>Bacteria</taxon>
        <taxon>Bacillati</taxon>
        <taxon>Actinomycetota</taxon>
        <taxon>Actinomycetes</taxon>
        <taxon>Micrococcales</taxon>
        <taxon>Micrococcaceae</taxon>
        <taxon>Arthrobacter</taxon>
    </lineage>
</organism>
<feature type="domain" description="DUF5979" evidence="9">
    <location>
        <begin position="968"/>
        <end position="1066"/>
    </location>
</feature>
<feature type="domain" description="DUF5979" evidence="9">
    <location>
        <begin position="1072"/>
        <end position="1170"/>
    </location>
</feature>
<feature type="domain" description="DUF5979" evidence="9">
    <location>
        <begin position="447"/>
        <end position="545"/>
    </location>
</feature>
<evidence type="ECO:0000256" key="1">
    <source>
        <dbReference type="ARBA" id="ARBA00022512"/>
    </source>
</evidence>